<evidence type="ECO:0000256" key="4">
    <source>
        <dbReference type="ARBA" id="ARBA00023157"/>
    </source>
</evidence>
<proteinExistence type="predicted"/>
<dbReference type="InterPro" id="IPR006212">
    <property type="entry name" value="Furin_repeat"/>
</dbReference>
<sequence length="145" mass="16820">MQFRLFSFALIVLNCMEYSNCQAPSHRWRRNKRASYGTHSICKGCLTCSPVNGCVKCPPKLFLFLRRERMRQYGECLHDCPAGYYGMRGPEFNMCSSKTSVALLTRLWSHSMFPPSIRALHAHLFNVPFFHSTRFIASYPEETHT</sequence>
<evidence type="ECO:0000313" key="8">
    <source>
        <dbReference type="EMBL" id="RVE62265.1"/>
    </source>
</evidence>
<dbReference type="PANTHER" id="PTHR46987:SF4">
    <property type="entry name" value="R-SPONDIN-2"/>
    <property type="match status" value="1"/>
</dbReference>
<evidence type="ECO:0000256" key="6">
    <source>
        <dbReference type="SAM" id="SignalP"/>
    </source>
</evidence>
<evidence type="ECO:0000256" key="3">
    <source>
        <dbReference type="ARBA" id="ARBA00022729"/>
    </source>
</evidence>
<dbReference type="InterPro" id="IPR009030">
    <property type="entry name" value="Growth_fac_rcpt_cys_sf"/>
</dbReference>
<dbReference type="Proteomes" id="UP000283210">
    <property type="component" value="Chromosome 16"/>
</dbReference>
<reference evidence="8 9" key="1">
    <citation type="submission" date="2018-11" db="EMBL/GenBank/DDBJ databases">
        <authorList>
            <person name="Lopez-Roques C."/>
            <person name="Donnadieu C."/>
            <person name="Bouchez O."/>
            <person name="Klopp C."/>
            <person name="Cabau C."/>
            <person name="Zahm M."/>
        </authorList>
    </citation>
    <scope>NUCLEOTIDE SEQUENCE [LARGE SCALE GENOMIC DNA]</scope>
    <source>
        <strain evidence="8">RS831</strain>
        <tissue evidence="8">Whole body</tissue>
    </source>
</reference>
<keyword evidence="9" id="KW-1185">Reference proteome</keyword>
<dbReference type="InterPro" id="IPR043601">
    <property type="entry name" value="Rspo_Fu-CRD_dom"/>
</dbReference>
<dbReference type="InterPro" id="IPR051514">
    <property type="entry name" value="R-spondin"/>
</dbReference>
<dbReference type="SUPFAM" id="SSF57184">
    <property type="entry name" value="Growth factor receptor domain"/>
    <property type="match status" value="1"/>
</dbReference>
<keyword evidence="4" id="KW-1015">Disulfide bond</keyword>
<organism evidence="8 9">
    <name type="scientific">Oryzias javanicus</name>
    <name type="common">Javanese ricefish</name>
    <name type="synonym">Aplocheilus javanicus</name>
    <dbReference type="NCBI Taxonomy" id="123683"/>
    <lineage>
        <taxon>Eukaryota</taxon>
        <taxon>Metazoa</taxon>
        <taxon>Chordata</taxon>
        <taxon>Craniata</taxon>
        <taxon>Vertebrata</taxon>
        <taxon>Euteleostomi</taxon>
        <taxon>Actinopterygii</taxon>
        <taxon>Neopterygii</taxon>
        <taxon>Teleostei</taxon>
        <taxon>Neoteleostei</taxon>
        <taxon>Acanthomorphata</taxon>
        <taxon>Ovalentaria</taxon>
        <taxon>Atherinomorphae</taxon>
        <taxon>Beloniformes</taxon>
        <taxon>Adrianichthyidae</taxon>
        <taxon>Oryziinae</taxon>
        <taxon>Oryzias</taxon>
    </lineage>
</organism>
<evidence type="ECO:0000256" key="2">
    <source>
        <dbReference type="ARBA" id="ARBA00022525"/>
    </source>
</evidence>
<dbReference type="Pfam" id="PF15913">
    <property type="entry name" value="Furin-like_2"/>
    <property type="match status" value="1"/>
</dbReference>
<evidence type="ECO:0000313" key="9">
    <source>
        <dbReference type="Proteomes" id="UP000283210"/>
    </source>
</evidence>
<feature type="signal peptide" evidence="6">
    <location>
        <begin position="1"/>
        <end position="21"/>
    </location>
</feature>
<dbReference type="OrthoDB" id="10257656at2759"/>
<dbReference type="SMART" id="SM00261">
    <property type="entry name" value="FU"/>
    <property type="match status" value="1"/>
</dbReference>
<dbReference type="PANTHER" id="PTHR46987">
    <property type="entry name" value="NEUROHYPOPHYSIAL HORMONES, N-TERMINAL DOMAIN CONTAINING PROTEIN"/>
    <property type="match status" value="1"/>
</dbReference>
<evidence type="ECO:0000256" key="1">
    <source>
        <dbReference type="ARBA" id="ARBA00004613"/>
    </source>
</evidence>
<name>A0A3S2NYA4_ORYJA</name>
<feature type="chain" id="PRO_5018580696" description="R-spondin Fu-CRD domain-containing protein" evidence="6">
    <location>
        <begin position="22"/>
        <end position="145"/>
    </location>
</feature>
<gene>
    <name evidence="8" type="ORF">OJAV_G00155400</name>
</gene>
<comment type="subcellular location">
    <subcellularLocation>
        <location evidence="1">Secreted</location>
    </subcellularLocation>
</comment>
<evidence type="ECO:0000259" key="7">
    <source>
        <dbReference type="Pfam" id="PF15913"/>
    </source>
</evidence>
<dbReference type="EMBL" id="CM012452">
    <property type="protein sequence ID" value="RVE62265.1"/>
    <property type="molecule type" value="Genomic_DNA"/>
</dbReference>
<keyword evidence="5" id="KW-0325">Glycoprotein</keyword>
<dbReference type="GO" id="GO:0005576">
    <property type="term" value="C:extracellular region"/>
    <property type="evidence" value="ECO:0007669"/>
    <property type="project" value="UniProtKB-SubCell"/>
</dbReference>
<accession>A0A3S2NYA4</accession>
<keyword evidence="2" id="KW-0964">Secreted</keyword>
<evidence type="ECO:0000256" key="5">
    <source>
        <dbReference type="ARBA" id="ARBA00023180"/>
    </source>
</evidence>
<feature type="domain" description="R-spondin Fu-CRD" evidence="7">
    <location>
        <begin position="42"/>
        <end position="97"/>
    </location>
</feature>
<reference evidence="8 9" key="2">
    <citation type="submission" date="2019-01" db="EMBL/GenBank/DDBJ databases">
        <title>A chromosome length genome reference of the Java medaka (oryzias javanicus).</title>
        <authorList>
            <person name="Herpin A."/>
            <person name="Takehana Y."/>
            <person name="Naruse K."/>
            <person name="Ansai S."/>
            <person name="Kawaguchi M."/>
        </authorList>
    </citation>
    <scope>NUCLEOTIDE SEQUENCE [LARGE SCALE GENOMIC DNA]</scope>
    <source>
        <strain evidence="8">RS831</strain>
        <tissue evidence="8">Whole body</tissue>
    </source>
</reference>
<keyword evidence="3 6" id="KW-0732">Signal</keyword>
<dbReference type="Gene3D" id="2.10.220.10">
    <property type="entry name" value="Hormone Receptor, Insulin-like Growth Factor Receptor 1, Chain A, domain 2"/>
    <property type="match status" value="1"/>
</dbReference>
<dbReference type="AlphaFoldDB" id="A0A3S2NYA4"/>
<protein>
    <recommendedName>
        <fullName evidence="7">R-spondin Fu-CRD domain-containing protein</fullName>
    </recommendedName>
</protein>